<gene>
    <name evidence="3" type="primary">U85</name>
</gene>
<name>U3GQ45_9BETA</name>
<evidence type="ECO:0000259" key="2">
    <source>
        <dbReference type="PROSITE" id="PS50835"/>
    </source>
</evidence>
<evidence type="ECO:0000313" key="4">
    <source>
        <dbReference type="Proteomes" id="UP000243849"/>
    </source>
</evidence>
<dbReference type="InterPro" id="IPR007110">
    <property type="entry name" value="Ig-like_dom"/>
</dbReference>
<keyword evidence="4" id="KW-1185">Reference proteome</keyword>
<evidence type="ECO:0000256" key="1">
    <source>
        <dbReference type="SAM" id="Phobius"/>
    </source>
</evidence>
<reference evidence="3 4" key="1">
    <citation type="submission" date="2013-05" db="EMBL/GenBank/DDBJ databases">
        <title>Genome organization and molecular characterization of porcine cytomegalovirus.</title>
        <authorList>
            <person name="Gu W."/>
            <person name="Zhou L."/>
            <person name="Ge X."/>
            <person name="Guo X."/>
            <person name="Yang H."/>
        </authorList>
    </citation>
    <scope>NUCLEOTIDE SEQUENCE [LARGE SCALE GENOMIC DNA]</scope>
    <source>
        <strain evidence="3 4">BJ09</strain>
    </source>
</reference>
<keyword evidence="1" id="KW-0472">Membrane</keyword>
<keyword evidence="1" id="KW-1133">Transmembrane helix</keyword>
<dbReference type="InterPro" id="IPR013783">
    <property type="entry name" value="Ig-like_fold"/>
</dbReference>
<dbReference type="Gene3D" id="2.60.40.10">
    <property type="entry name" value="Immunoglobulins"/>
    <property type="match status" value="1"/>
</dbReference>
<evidence type="ECO:0000313" key="3">
    <source>
        <dbReference type="EMBL" id="AGT99275.1"/>
    </source>
</evidence>
<dbReference type="GeneID" id="16747470"/>
<proteinExistence type="predicted"/>
<keyword evidence="1" id="KW-0812">Transmembrane</keyword>
<feature type="domain" description="Ig-like" evidence="2">
    <location>
        <begin position="23"/>
        <end position="128"/>
    </location>
</feature>
<dbReference type="SUPFAM" id="SSF48726">
    <property type="entry name" value="Immunoglobulin"/>
    <property type="match status" value="1"/>
</dbReference>
<dbReference type="EMBL" id="KF017583">
    <property type="protein sequence ID" value="AGT99275.1"/>
    <property type="molecule type" value="Genomic_DNA"/>
</dbReference>
<dbReference type="KEGG" id="vg:16747470"/>
<protein>
    <recommendedName>
        <fullName evidence="2">Ig-like domain-containing protein</fullName>
    </recommendedName>
</protein>
<dbReference type="RefSeq" id="YP_008493020.1">
    <property type="nucleotide sequence ID" value="NC_022233.1"/>
</dbReference>
<dbReference type="Proteomes" id="UP000243849">
    <property type="component" value="Segment"/>
</dbReference>
<dbReference type="PROSITE" id="PS50835">
    <property type="entry name" value="IG_LIKE"/>
    <property type="match status" value="1"/>
</dbReference>
<dbReference type="InterPro" id="IPR036179">
    <property type="entry name" value="Ig-like_dom_sf"/>
</dbReference>
<sequence>MFSKFHRESFCTFCLCLPLLFIPSCSEGSIPEHSVRVGDSDTIQCELSGSFHEQFLLQWKKNYTVNDDGDRCGRKHTHSETIAHWGYNESTMYHENEGRVDVHHTGSKLWSNLTLKVTSMFSDGIYFCDLDGQRTNGTKIIPYIYPNTSITHEYAERTCRISCVCFSSPTLTSMTLSVMGENYTNSTTEENVSQKIIKTTISITIWNQSSIEQNISCSVVFRNEVITVNSTIKEEPLTMLSHIKETTSGDKEAFIYLLIASSICVISVYLIIFKICIEIHFILRVYQKP</sequence>
<feature type="transmembrane region" description="Helical" evidence="1">
    <location>
        <begin position="253"/>
        <end position="277"/>
    </location>
</feature>
<organism evidence="3 4">
    <name type="scientific">Suid betaherpesvirus 2</name>
    <dbReference type="NCBI Taxonomy" id="1608255"/>
    <lineage>
        <taxon>Viruses</taxon>
        <taxon>Duplodnaviria</taxon>
        <taxon>Heunggongvirae</taxon>
        <taxon>Peploviricota</taxon>
        <taxon>Herviviricetes</taxon>
        <taxon>Herpesvirales</taxon>
        <taxon>Orthoherpesviridae</taxon>
        <taxon>Betaherpesvirinae</taxon>
        <taxon>Roseolovirus</taxon>
        <taxon>Roseolovirus suidbeta2</taxon>
    </lineage>
</organism>
<accession>U3GQ45</accession>